<dbReference type="Proteomes" id="UP001550044">
    <property type="component" value="Unassembled WGS sequence"/>
</dbReference>
<comment type="caution">
    <text evidence="2">The sequence shown here is derived from an EMBL/GenBank/DDBJ whole genome shotgun (WGS) entry which is preliminary data.</text>
</comment>
<gene>
    <name evidence="2" type="ORF">ABZV61_27355</name>
</gene>
<reference evidence="2 3" key="1">
    <citation type="submission" date="2024-06" db="EMBL/GenBank/DDBJ databases">
        <title>The Natural Products Discovery Center: Release of the First 8490 Sequenced Strains for Exploring Actinobacteria Biosynthetic Diversity.</title>
        <authorList>
            <person name="Kalkreuter E."/>
            <person name="Kautsar S.A."/>
            <person name="Yang D."/>
            <person name="Bader C.D."/>
            <person name="Teijaro C.N."/>
            <person name="Fluegel L."/>
            <person name="Davis C.M."/>
            <person name="Simpson J.R."/>
            <person name="Lauterbach L."/>
            <person name="Steele A.D."/>
            <person name="Gui C."/>
            <person name="Meng S."/>
            <person name="Li G."/>
            <person name="Viehrig K."/>
            <person name="Ye F."/>
            <person name="Su P."/>
            <person name="Kiefer A.F."/>
            <person name="Nichols A."/>
            <person name="Cepeda A.J."/>
            <person name="Yan W."/>
            <person name="Fan B."/>
            <person name="Jiang Y."/>
            <person name="Adhikari A."/>
            <person name="Zheng C.-J."/>
            <person name="Schuster L."/>
            <person name="Cowan T.M."/>
            <person name="Smanski M.J."/>
            <person name="Chevrette M.G."/>
            <person name="De Carvalho L.P.S."/>
            <person name="Shen B."/>
        </authorList>
    </citation>
    <scope>NUCLEOTIDE SEQUENCE [LARGE SCALE GENOMIC DNA]</scope>
    <source>
        <strain evidence="2 3">NPDC005137</strain>
    </source>
</reference>
<proteinExistence type="predicted"/>
<evidence type="ECO:0000313" key="2">
    <source>
        <dbReference type="EMBL" id="MET8436434.1"/>
    </source>
</evidence>
<evidence type="ECO:0000256" key="1">
    <source>
        <dbReference type="SAM" id="MobiDB-lite"/>
    </source>
</evidence>
<evidence type="ECO:0000313" key="3">
    <source>
        <dbReference type="Proteomes" id="UP001550044"/>
    </source>
</evidence>
<sequence length="100" mass="10672">MVLRLGRPCNGPRPRSGTPSSRSRCAPATAIRSRRAGNRVCGRHAGSSSATRKRARPRAAALLRAFLNALDGQAESGRTAAWQEARLHLLVSSELRAAEG</sequence>
<organism evidence="2 3">
    <name type="scientific">Streptomyces sp. 900116325</name>
    <dbReference type="NCBI Taxonomy" id="3154295"/>
    <lineage>
        <taxon>Bacteria</taxon>
        <taxon>Bacillati</taxon>
        <taxon>Actinomycetota</taxon>
        <taxon>Actinomycetes</taxon>
        <taxon>Kitasatosporales</taxon>
        <taxon>Streptomycetaceae</taxon>
        <taxon>Streptomyces</taxon>
    </lineage>
</organism>
<dbReference type="EMBL" id="JBEXIP010000026">
    <property type="protein sequence ID" value="MET8436434.1"/>
    <property type="molecule type" value="Genomic_DNA"/>
</dbReference>
<keyword evidence="3" id="KW-1185">Reference proteome</keyword>
<feature type="compositionally biased region" description="Low complexity" evidence="1">
    <location>
        <begin position="12"/>
        <end position="24"/>
    </location>
</feature>
<feature type="region of interest" description="Disordered" evidence="1">
    <location>
        <begin position="1"/>
        <end position="55"/>
    </location>
</feature>
<dbReference type="RefSeq" id="WP_356500590.1">
    <property type="nucleotide sequence ID" value="NZ_JBEXEF010000020.1"/>
</dbReference>
<name>A0ABV2UF07_9ACTN</name>
<accession>A0ABV2UF07</accession>
<protein>
    <submittedName>
        <fullName evidence="2">Uncharacterized protein</fullName>
    </submittedName>
</protein>